<evidence type="ECO:0000256" key="10">
    <source>
        <dbReference type="PROSITE-ProRule" id="PRU01319"/>
    </source>
</evidence>
<evidence type="ECO:0000256" key="5">
    <source>
        <dbReference type="ARBA" id="ARBA00022490"/>
    </source>
</evidence>
<dbReference type="RefSeq" id="WP_051589303.1">
    <property type="nucleotide sequence ID" value="NZ_CP007514.1"/>
</dbReference>
<sequence>MNGTGEPYTIPLDLRERLEAAGAEVSGARPIDHGTQYVVVRGSEKATLNVFSTGRVSEGGKESSLLAVLRDYRTSRPAAKRGKGRGTGGSSRSRGGSGGRTENSPVPSPVPRVGTDEAGKGEYLGPLVVAGVRVTGPEADGALRSLGVRDSKDLSLTETRRLAREVTELLGEENLRVVSLAPREYERRREAAGSNVNRLLGELNAEIIAELQDEVEVAVVDAFGVKAREYVEASGAVRVRVEARPRAEDDAAVAAASILARARYLEEMDRLSEKVGFELPRGSTHVLPAARRVYLEGGEERLRDVAKVHFSITDKVTDGAAGDER</sequence>
<dbReference type="Proteomes" id="UP001281130">
    <property type="component" value="Unassembled WGS sequence"/>
</dbReference>
<accession>A0A023X0F0</accession>
<evidence type="ECO:0000256" key="2">
    <source>
        <dbReference type="ARBA" id="ARBA00004065"/>
    </source>
</evidence>
<dbReference type="OrthoDB" id="9777935at2"/>
<keyword evidence="7 10" id="KW-0479">Metal-binding</keyword>
<keyword evidence="6 10" id="KW-0540">Nuclease</keyword>
<dbReference type="PANTHER" id="PTHR10954">
    <property type="entry name" value="RIBONUCLEASE H2 SUBUNIT A"/>
    <property type="match status" value="1"/>
</dbReference>
<keyword evidence="9 10" id="KW-0378">Hydrolase</keyword>
<evidence type="ECO:0000256" key="8">
    <source>
        <dbReference type="ARBA" id="ARBA00022759"/>
    </source>
</evidence>
<dbReference type="Gene3D" id="3.30.420.10">
    <property type="entry name" value="Ribonuclease H-like superfamily/Ribonuclease H"/>
    <property type="match status" value="1"/>
</dbReference>
<evidence type="ECO:0000313" key="15">
    <source>
        <dbReference type="EMBL" id="MDX5893365.1"/>
    </source>
</evidence>
<evidence type="ECO:0000313" key="16">
    <source>
        <dbReference type="Proteomes" id="UP000025229"/>
    </source>
</evidence>
<dbReference type="InterPro" id="IPR012337">
    <property type="entry name" value="RNaseH-like_sf"/>
</dbReference>
<dbReference type="CDD" id="cd06590">
    <property type="entry name" value="RNase_HII_bacteria_HIII_like"/>
    <property type="match status" value="1"/>
</dbReference>
<dbReference type="GO" id="GO:0032299">
    <property type="term" value="C:ribonuclease H2 complex"/>
    <property type="evidence" value="ECO:0007669"/>
    <property type="project" value="TreeGrafter"/>
</dbReference>
<dbReference type="PANTHER" id="PTHR10954:SF23">
    <property type="entry name" value="RIBONUCLEASE"/>
    <property type="match status" value="1"/>
</dbReference>
<dbReference type="GO" id="GO:0005737">
    <property type="term" value="C:cytoplasm"/>
    <property type="evidence" value="ECO:0007669"/>
    <property type="project" value="UniProtKB-SubCell"/>
</dbReference>
<dbReference type="STRING" id="42256.RradSPS_0669"/>
<comment type="function">
    <text evidence="2 11">Endonuclease that specifically degrades the RNA of RNA-DNA hybrids.</text>
</comment>
<dbReference type="PATRIC" id="fig|42256.3.peg.680"/>
<protein>
    <recommendedName>
        <fullName evidence="11">Ribonuclease</fullName>
        <ecNumber evidence="11">3.1.26.4</ecNumber>
    </recommendedName>
</protein>
<comment type="similarity">
    <text evidence="4">Belongs to the RNase HII family. RnhC subfamily.</text>
</comment>
<gene>
    <name evidence="14" type="ORF">RradSPS_0669</name>
    <name evidence="15" type="ORF">SIL72_04910</name>
</gene>
<dbReference type="GO" id="GO:0003723">
    <property type="term" value="F:RNA binding"/>
    <property type="evidence" value="ECO:0007669"/>
    <property type="project" value="UniProtKB-UniRule"/>
</dbReference>
<dbReference type="GO" id="GO:0004523">
    <property type="term" value="F:RNA-DNA hybrid ribonuclease activity"/>
    <property type="evidence" value="ECO:0007669"/>
    <property type="project" value="UniProtKB-UniRule"/>
</dbReference>
<evidence type="ECO:0000256" key="12">
    <source>
        <dbReference type="SAM" id="MobiDB-lite"/>
    </source>
</evidence>
<organism evidence="14 16">
    <name type="scientific">Rubrobacter radiotolerans</name>
    <name type="common">Arthrobacter radiotolerans</name>
    <dbReference type="NCBI Taxonomy" id="42256"/>
    <lineage>
        <taxon>Bacteria</taxon>
        <taxon>Bacillati</taxon>
        <taxon>Actinomycetota</taxon>
        <taxon>Rubrobacteria</taxon>
        <taxon>Rubrobacterales</taxon>
        <taxon>Rubrobacteraceae</taxon>
        <taxon>Rubrobacter</taxon>
    </lineage>
</organism>
<evidence type="ECO:0000256" key="3">
    <source>
        <dbReference type="ARBA" id="ARBA00004496"/>
    </source>
</evidence>
<dbReference type="InterPro" id="IPR001352">
    <property type="entry name" value="RNase_HII/HIII"/>
</dbReference>
<evidence type="ECO:0000256" key="4">
    <source>
        <dbReference type="ARBA" id="ARBA00008378"/>
    </source>
</evidence>
<keyword evidence="5" id="KW-0963">Cytoplasm</keyword>
<proteinExistence type="inferred from homology"/>
<dbReference type="AlphaFoldDB" id="A0A023X0F0"/>
<reference evidence="14 16" key="1">
    <citation type="submission" date="2014-03" db="EMBL/GenBank/DDBJ databases">
        <title>Complete genome sequence of the Radio-Resistant Rubrobacter radiotolerans RSPS-4.</title>
        <authorList>
            <person name="Egas C.C."/>
            <person name="Barroso C.C."/>
            <person name="Froufe H.J.C."/>
            <person name="Pacheco J.J."/>
            <person name="Albuquerque L.L."/>
            <person name="da Costa M.M.S."/>
        </authorList>
    </citation>
    <scope>NUCLEOTIDE SEQUENCE [LARGE SCALE GENOMIC DNA]</scope>
    <source>
        <strain evidence="14 16">RSPS-4</strain>
    </source>
</reference>
<feature type="binding site" evidence="10">
    <location>
        <position position="116"/>
    </location>
    <ligand>
        <name>a divalent metal cation</name>
        <dbReference type="ChEBI" id="CHEBI:60240"/>
    </ligand>
</feature>
<feature type="region of interest" description="Disordered" evidence="12">
    <location>
        <begin position="72"/>
        <end position="119"/>
    </location>
</feature>
<dbReference type="SUPFAM" id="SSF53098">
    <property type="entry name" value="Ribonuclease H-like"/>
    <property type="match status" value="1"/>
</dbReference>
<dbReference type="Pfam" id="PF01351">
    <property type="entry name" value="RNase_HII"/>
    <property type="match status" value="1"/>
</dbReference>
<dbReference type="eggNOG" id="COG1039">
    <property type="taxonomic scope" value="Bacteria"/>
</dbReference>
<keyword evidence="16" id="KW-1185">Reference proteome</keyword>
<evidence type="ECO:0000256" key="9">
    <source>
        <dbReference type="ARBA" id="ARBA00022801"/>
    </source>
</evidence>
<dbReference type="EMBL" id="CP007514">
    <property type="protein sequence ID" value="AHY45952.1"/>
    <property type="molecule type" value="Genomic_DNA"/>
</dbReference>
<dbReference type="KEGG" id="rrd:RradSPS_0669"/>
<dbReference type="Proteomes" id="UP000025229">
    <property type="component" value="Chromosome"/>
</dbReference>
<evidence type="ECO:0000259" key="13">
    <source>
        <dbReference type="PROSITE" id="PS51975"/>
    </source>
</evidence>
<evidence type="ECO:0000256" key="6">
    <source>
        <dbReference type="ARBA" id="ARBA00022722"/>
    </source>
</evidence>
<feature type="binding site" evidence="10">
    <location>
        <position position="221"/>
    </location>
    <ligand>
        <name>a divalent metal cation</name>
        <dbReference type="ChEBI" id="CHEBI:60240"/>
    </ligand>
</feature>
<feature type="binding site" evidence="10">
    <location>
        <position position="117"/>
    </location>
    <ligand>
        <name>a divalent metal cation</name>
        <dbReference type="ChEBI" id="CHEBI:60240"/>
    </ligand>
</feature>
<dbReference type="EC" id="3.1.26.4" evidence="11"/>
<dbReference type="GO" id="GO:0046872">
    <property type="term" value="F:metal ion binding"/>
    <property type="evidence" value="ECO:0007669"/>
    <property type="project" value="UniProtKB-KW"/>
</dbReference>
<evidence type="ECO:0000256" key="7">
    <source>
        <dbReference type="ARBA" id="ARBA00022723"/>
    </source>
</evidence>
<comment type="cofactor">
    <cofactor evidence="10">
        <name>Mn(2+)</name>
        <dbReference type="ChEBI" id="CHEBI:29035"/>
    </cofactor>
    <cofactor evidence="10">
        <name>Mg(2+)</name>
        <dbReference type="ChEBI" id="CHEBI:18420"/>
    </cofactor>
    <text evidence="10">Manganese or magnesium. Binds 1 divalent metal ion per monomer in the absence of substrate. May bind a second metal ion after substrate binding.</text>
</comment>
<reference evidence="15" key="2">
    <citation type="submission" date="2023-11" db="EMBL/GenBank/DDBJ databases">
        <title>MicrobeMod: A computational toolkit for identifying prokaryotic methylation and restriction-modification with nanopore sequencing.</title>
        <authorList>
            <person name="Crits-Christoph A."/>
            <person name="Kang S.C."/>
            <person name="Lee H."/>
            <person name="Ostrov N."/>
        </authorList>
    </citation>
    <scope>NUCLEOTIDE SEQUENCE</scope>
    <source>
        <strain evidence="15">ATCC 51242</strain>
    </source>
</reference>
<dbReference type="HOGENOM" id="CLU_059546_3_0_11"/>
<feature type="domain" description="RNase H type-2" evidence="13">
    <location>
        <begin position="110"/>
        <end position="322"/>
    </location>
</feature>
<keyword evidence="8 10" id="KW-0255">Endonuclease</keyword>
<evidence type="ECO:0000256" key="11">
    <source>
        <dbReference type="RuleBase" id="RU003515"/>
    </source>
</evidence>
<name>A0A023X0F0_RUBRA</name>
<dbReference type="GO" id="GO:0043137">
    <property type="term" value="P:DNA replication, removal of RNA primer"/>
    <property type="evidence" value="ECO:0007669"/>
    <property type="project" value="TreeGrafter"/>
</dbReference>
<dbReference type="EMBL" id="JAWXXX010000001">
    <property type="protein sequence ID" value="MDX5893365.1"/>
    <property type="molecule type" value="Genomic_DNA"/>
</dbReference>
<dbReference type="PROSITE" id="PS51975">
    <property type="entry name" value="RNASE_H_2"/>
    <property type="match status" value="1"/>
</dbReference>
<dbReference type="InterPro" id="IPR024567">
    <property type="entry name" value="RNase_HII/HIII_dom"/>
</dbReference>
<evidence type="ECO:0000313" key="14">
    <source>
        <dbReference type="EMBL" id="AHY45952.1"/>
    </source>
</evidence>
<comment type="catalytic activity">
    <reaction evidence="1 10 11">
        <text>Endonucleolytic cleavage to 5'-phosphomonoester.</text>
        <dbReference type="EC" id="3.1.26.4"/>
    </reaction>
</comment>
<comment type="subcellular location">
    <subcellularLocation>
        <location evidence="3">Cytoplasm</location>
    </subcellularLocation>
</comment>
<evidence type="ECO:0000256" key="1">
    <source>
        <dbReference type="ARBA" id="ARBA00000077"/>
    </source>
</evidence>
<dbReference type="GO" id="GO:0006298">
    <property type="term" value="P:mismatch repair"/>
    <property type="evidence" value="ECO:0007669"/>
    <property type="project" value="TreeGrafter"/>
</dbReference>
<dbReference type="InterPro" id="IPR036397">
    <property type="entry name" value="RNaseH_sf"/>
</dbReference>
<feature type="compositionally biased region" description="Gly residues" evidence="12">
    <location>
        <begin position="85"/>
        <end position="99"/>
    </location>
</feature>